<dbReference type="GO" id="GO:0071973">
    <property type="term" value="P:bacterial-type flagellum-dependent cell motility"/>
    <property type="evidence" value="ECO:0007669"/>
    <property type="project" value="InterPro"/>
</dbReference>
<dbReference type="InterPro" id="IPR012826">
    <property type="entry name" value="FliN"/>
</dbReference>
<evidence type="ECO:0000256" key="6">
    <source>
        <dbReference type="ARBA" id="ARBA00022779"/>
    </source>
</evidence>
<evidence type="ECO:0000256" key="2">
    <source>
        <dbReference type="ARBA" id="ARBA00009226"/>
    </source>
</evidence>
<dbReference type="Proteomes" id="UP000317557">
    <property type="component" value="Unassembled WGS sequence"/>
</dbReference>
<evidence type="ECO:0000256" key="7">
    <source>
        <dbReference type="ARBA" id="ARBA00023136"/>
    </source>
</evidence>
<protein>
    <recommendedName>
        <fullName evidence="3">Flagellar motor switch protein FliN</fullName>
    </recommendedName>
</protein>
<keyword evidence="7" id="KW-0472">Membrane</keyword>
<organism evidence="9 10">
    <name type="scientific">Gracilimonas mengyeensis</name>
    <dbReference type="NCBI Taxonomy" id="1302730"/>
    <lineage>
        <taxon>Bacteria</taxon>
        <taxon>Pseudomonadati</taxon>
        <taxon>Balneolota</taxon>
        <taxon>Balneolia</taxon>
        <taxon>Balneolales</taxon>
        <taxon>Balneolaceae</taxon>
        <taxon>Gracilimonas</taxon>
    </lineage>
</organism>
<dbReference type="GO" id="GO:0009425">
    <property type="term" value="C:bacterial-type flagellum basal body"/>
    <property type="evidence" value="ECO:0007669"/>
    <property type="project" value="InterPro"/>
</dbReference>
<evidence type="ECO:0000313" key="10">
    <source>
        <dbReference type="Proteomes" id="UP000317557"/>
    </source>
</evidence>
<evidence type="ECO:0000256" key="3">
    <source>
        <dbReference type="ARBA" id="ARBA00021897"/>
    </source>
</evidence>
<accession>A0A521EC69</accession>
<keyword evidence="9" id="KW-0966">Cell projection</keyword>
<keyword evidence="9" id="KW-0282">Flagellum</keyword>
<dbReference type="InterPro" id="IPR001172">
    <property type="entry name" value="FliN_T3SS_HrcQb"/>
</dbReference>
<keyword evidence="9" id="KW-0969">Cilium</keyword>
<evidence type="ECO:0000256" key="1">
    <source>
        <dbReference type="ARBA" id="ARBA00004413"/>
    </source>
</evidence>
<dbReference type="AlphaFoldDB" id="A0A521EC69"/>
<dbReference type="Pfam" id="PF01052">
    <property type="entry name" value="FliMN_C"/>
    <property type="match status" value="1"/>
</dbReference>
<dbReference type="GO" id="GO:0005886">
    <property type="term" value="C:plasma membrane"/>
    <property type="evidence" value="ECO:0007669"/>
    <property type="project" value="UniProtKB-SubCell"/>
</dbReference>
<evidence type="ECO:0000256" key="4">
    <source>
        <dbReference type="ARBA" id="ARBA00022475"/>
    </source>
</evidence>
<sequence length="315" mass="35659">MNNYQEQLQKYLPDIEEFLTSLLLEETNIMVASFEETEAEVIPEQLQKTDIILFARDENAEMDFVAVLDEEWFGLLSSVMLGVEEKKFNEVTKDLLRKFSSELSATLKKKFDEEGEEHNFGAVEVYQLSQLPELMNHTMYHFAALEVEGLADDNVRAAFLIGDPEHVVVHEEPEEEVTNEEEDADGSLLHFEDEQEQENKEGTPQEVVSGKYINFEDFDDNTPSLENGDGNSMDLLKDVEMDVSVELGRIELPLGKVLQLAKGSVIELEKLAGEPVDILVNGQRIAHGEVVVIDEHFGVRISNLITTRQRLAKLS</sequence>
<keyword evidence="4" id="KW-1003">Cell membrane</keyword>
<dbReference type="GO" id="GO:0006935">
    <property type="term" value="P:chemotaxis"/>
    <property type="evidence" value="ECO:0007669"/>
    <property type="project" value="UniProtKB-KW"/>
</dbReference>
<evidence type="ECO:0000259" key="8">
    <source>
        <dbReference type="Pfam" id="PF01052"/>
    </source>
</evidence>
<dbReference type="Gene3D" id="2.30.330.10">
    <property type="entry name" value="SpoA-like"/>
    <property type="match status" value="1"/>
</dbReference>
<dbReference type="InterPro" id="IPR051469">
    <property type="entry name" value="FliN/MopA/SpaO"/>
</dbReference>
<dbReference type="PANTHER" id="PTHR43484:SF1">
    <property type="entry name" value="FLAGELLAR MOTOR SWITCH PROTEIN FLIN"/>
    <property type="match status" value="1"/>
</dbReference>
<feature type="domain" description="Flagellar motor switch protein FliN-like C-terminal" evidence="8">
    <location>
        <begin position="235"/>
        <end position="305"/>
    </location>
</feature>
<keyword evidence="6" id="KW-0283">Flagellar rotation</keyword>
<comment type="similarity">
    <text evidence="2">Belongs to the FliN/MopA/SpaO family.</text>
</comment>
<keyword evidence="5" id="KW-0145">Chemotaxis</keyword>
<keyword evidence="10" id="KW-1185">Reference proteome</keyword>
<dbReference type="NCBIfam" id="TIGR02480">
    <property type="entry name" value="fliN"/>
    <property type="match status" value="1"/>
</dbReference>
<proteinExistence type="inferred from homology"/>
<gene>
    <name evidence="9" type="ORF">SAMN06265219_111101</name>
</gene>
<dbReference type="InterPro" id="IPR001543">
    <property type="entry name" value="FliN-like_C"/>
</dbReference>
<name>A0A521EC69_9BACT</name>
<dbReference type="InterPro" id="IPR036429">
    <property type="entry name" value="SpoA-like_sf"/>
</dbReference>
<dbReference type="EMBL" id="FXTP01000011">
    <property type="protein sequence ID" value="SMO81505.1"/>
    <property type="molecule type" value="Genomic_DNA"/>
</dbReference>
<evidence type="ECO:0000313" key="9">
    <source>
        <dbReference type="EMBL" id="SMO81505.1"/>
    </source>
</evidence>
<evidence type="ECO:0000256" key="5">
    <source>
        <dbReference type="ARBA" id="ARBA00022500"/>
    </source>
</evidence>
<reference evidence="9 10" key="1">
    <citation type="submission" date="2017-05" db="EMBL/GenBank/DDBJ databases">
        <authorList>
            <person name="Varghese N."/>
            <person name="Submissions S."/>
        </authorList>
    </citation>
    <scope>NUCLEOTIDE SEQUENCE [LARGE SCALE GENOMIC DNA]</scope>
    <source>
        <strain evidence="9 10">DSM 21985</strain>
    </source>
</reference>
<dbReference type="PANTHER" id="PTHR43484">
    <property type="match status" value="1"/>
</dbReference>
<dbReference type="RefSeq" id="WP_142455095.1">
    <property type="nucleotide sequence ID" value="NZ_FXTP01000011.1"/>
</dbReference>
<dbReference type="GO" id="GO:0003774">
    <property type="term" value="F:cytoskeletal motor activity"/>
    <property type="evidence" value="ECO:0007669"/>
    <property type="project" value="InterPro"/>
</dbReference>
<dbReference type="OrthoDB" id="9773459at2"/>
<comment type="subcellular location">
    <subcellularLocation>
        <location evidence="1">Cell membrane</location>
        <topology evidence="1">Peripheral membrane protein</topology>
        <orientation evidence="1">Cytoplasmic side</orientation>
    </subcellularLocation>
</comment>
<dbReference type="PRINTS" id="PR00956">
    <property type="entry name" value="FLGMOTORFLIN"/>
</dbReference>
<dbReference type="SUPFAM" id="SSF101801">
    <property type="entry name" value="Surface presentation of antigens (SPOA)"/>
    <property type="match status" value="1"/>
</dbReference>